<proteinExistence type="predicted"/>
<dbReference type="KEGG" id="dpl:KGM_211268"/>
<protein>
    <submittedName>
        <fullName evidence="2">Uncharacterized protein</fullName>
    </submittedName>
</protein>
<organism evidence="2 3">
    <name type="scientific">Danaus plexippus plexippus</name>
    <dbReference type="NCBI Taxonomy" id="278856"/>
    <lineage>
        <taxon>Eukaryota</taxon>
        <taxon>Metazoa</taxon>
        <taxon>Ecdysozoa</taxon>
        <taxon>Arthropoda</taxon>
        <taxon>Hexapoda</taxon>
        <taxon>Insecta</taxon>
        <taxon>Pterygota</taxon>
        <taxon>Neoptera</taxon>
        <taxon>Endopterygota</taxon>
        <taxon>Lepidoptera</taxon>
        <taxon>Glossata</taxon>
        <taxon>Ditrysia</taxon>
        <taxon>Papilionoidea</taxon>
        <taxon>Nymphalidae</taxon>
        <taxon>Danainae</taxon>
        <taxon>Danaini</taxon>
        <taxon>Danaina</taxon>
        <taxon>Danaus</taxon>
        <taxon>Danaus</taxon>
    </lineage>
</organism>
<comment type="caution">
    <text evidence="2">The sequence shown here is derived from an EMBL/GenBank/DDBJ whole genome shotgun (WGS) entry which is preliminary data.</text>
</comment>
<sequence>MAKPYAAVFFVGQDSYSEIPSNWLQNSNDPEGTKTKCQWPPSFAKNLQKLLKQRAEPTDDWPFHEVEILRYCDTLAAAKKAAEDSEYESTTEQALGRGLRSKRLTAVAAASLKSKNDVVFDSSDDDNDDRTNKSGKKKLYLVYLYLTKKLCNITSRSRFTAPQMPLMPVTSAIENQTKIPFAAKTLSSVHKMNDTNDDQSMQKHYEDKSRTTGFKNDKDSENNVPSDLEIDEDDASMY</sequence>
<evidence type="ECO:0000313" key="2">
    <source>
        <dbReference type="EMBL" id="OWR41639.1"/>
    </source>
</evidence>
<keyword evidence="3" id="KW-1185">Reference proteome</keyword>
<gene>
    <name evidence="2" type="ORF">KGM_211268</name>
</gene>
<reference evidence="2 3" key="1">
    <citation type="journal article" date="2011" name="Cell">
        <title>The monarch butterfly genome yields insights into long-distance migration.</title>
        <authorList>
            <person name="Zhan S."/>
            <person name="Merlin C."/>
            <person name="Boore J.L."/>
            <person name="Reppert S.M."/>
        </authorList>
    </citation>
    <scope>NUCLEOTIDE SEQUENCE [LARGE SCALE GENOMIC DNA]</scope>
    <source>
        <strain evidence="2">F-2</strain>
    </source>
</reference>
<feature type="compositionally biased region" description="Basic and acidic residues" evidence="1">
    <location>
        <begin position="200"/>
        <end position="221"/>
    </location>
</feature>
<dbReference type="EMBL" id="AGBW02014459">
    <property type="protein sequence ID" value="OWR41639.1"/>
    <property type="molecule type" value="Genomic_DNA"/>
</dbReference>
<name>A0A212EJH7_DANPL</name>
<dbReference type="InParanoid" id="A0A212EJH7"/>
<feature type="compositionally biased region" description="Acidic residues" evidence="1">
    <location>
        <begin position="228"/>
        <end position="238"/>
    </location>
</feature>
<dbReference type="Proteomes" id="UP000007151">
    <property type="component" value="Unassembled WGS sequence"/>
</dbReference>
<accession>A0A212EJH7</accession>
<evidence type="ECO:0000313" key="3">
    <source>
        <dbReference type="Proteomes" id="UP000007151"/>
    </source>
</evidence>
<dbReference type="AlphaFoldDB" id="A0A212EJH7"/>
<feature type="region of interest" description="Disordered" evidence="1">
    <location>
        <begin position="192"/>
        <end position="238"/>
    </location>
</feature>
<evidence type="ECO:0000256" key="1">
    <source>
        <dbReference type="SAM" id="MobiDB-lite"/>
    </source>
</evidence>